<feature type="chain" id="PRO_5026677126" description="peptide-methionine (R)-S-oxide reductase" evidence="8">
    <location>
        <begin position="24"/>
        <end position="170"/>
    </location>
</feature>
<dbReference type="EMBL" id="CADCTQ010000222">
    <property type="protein sequence ID" value="CAA9261054.1"/>
    <property type="molecule type" value="Genomic_DNA"/>
</dbReference>
<dbReference type="EC" id="1.8.4.12" evidence="3"/>
<evidence type="ECO:0000256" key="2">
    <source>
        <dbReference type="ARBA" id="ARBA00007174"/>
    </source>
</evidence>
<dbReference type="SUPFAM" id="SSF51316">
    <property type="entry name" value="Mss4-like"/>
    <property type="match status" value="1"/>
</dbReference>
<proteinExistence type="inferred from homology"/>
<comment type="similarity">
    <text evidence="2">Belongs to the MsrB Met sulfoxide reductase family.</text>
</comment>
<gene>
    <name evidence="10" type="ORF">AVDCRST_MAG56-2535</name>
</gene>
<dbReference type="GO" id="GO:0030091">
    <property type="term" value="P:protein repair"/>
    <property type="evidence" value="ECO:0007669"/>
    <property type="project" value="InterPro"/>
</dbReference>
<dbReference type="InterPro" id="IPR011057">
    <property type="entry name" value="Mss4-like_sf"/>
</dbReference>
<name>A0A6J4IWN3_9SPHI</name>
<keyword evidence="8" id="KW-0732">Signal</keyword>
<evidence type="ECO:0000256" key="1">
    <source>
        <dbReference type="ARBA" id="ARBA00001947"/>
    </source>
</evidence>
<dbReference type="GO" id="GO:0033743">
    <property type="term" value="F:peptide-methionine (R)-S-oxide reductase activity"/>
    <property type="evidence" value="ECO:0007669"/>
    <property type="project" value="UniProtKB-EC"/>
</dbReference>
<dbReference type="InterPro" id="IPR002579">
    <property type="entry name" value="Met_Sox_Rdtase_MsrB_dom"/>
</dbReference>
<feature type="domain" description="MsrB" evidence="9">
    <location>
        <begin position="45"/>
        <end position="167"/>
    </location>
</feature>
<dbReference type="GO" id="GO:0006979">
    <property type="term" value="P:response to oxidative stress"/>
    <property type="evidence" value="ECO:0007669"/>
    <property type="project" value="InterPro"/>
</dbReference>
<evidence type="ECO:0000259" key="9">
    <source>
        <dbReference type="PROSITE" id="PS51790"/>
    </source>
</evidence>
<keyword evidence="6 10" id="KW-0560">Oxidoreductase</keyword>
<protein>
    <recommendedName>
        <fullName evidence="3">peptide-methionine (R)-S-oxide reductase</fullName>
        <ecNumber evidence="3">1.8.4.12</ecNumber>
    </recommendedName>
</protein>
<evidence type="ECO:0000256" key="4">
    <source>
        <dbReference type="ARBA" id="ARBA00022723"/>
    </source>
</evidence>
<dbReference type="PANTHER" id="PTHR10173">
    <property type="entry name" value="METHIONINE SULFOXIDE REDUCTASE"/>
    <property type="match status" value="1"/>
</dbReference>
<dbReference type="Gene3D" id="2.170.150.20">
    <property type="entry name" value="Peptide methionine sulfoxide reductase"/>
    <property type="match status" value="1"/>
</dbReference>
<dbReference type="FunFam" id="2.170.150.20:FF:000001">
    <property type="entry name" value="Peptide methionine sulfoxide reductase MsrB"/>
    <property type="match status" value="1"/>
</dbReference>
<dbReference type="GO" id="GO:0046872">
    <property type="term" value="F:metal ion binding"/>
    <property type="evidence" value="ECO:0007669"/>
    <property type="project" value="UniProtKB-KW"/>
</dbReference>
<dbReference type="Pfam" id="PF01641">
    <property type="entry name" value="SelR"/>
    <property type="match status" value="1"/>
</dbReference>
<evidence type="ECO:0000256" key="5">
    <source>
        <dbReference type="ARBA" id="ARBA00022833"/>
    </source>
</evidence>
<comment type="catalytic activity">
    <reaction evidence="7">
        <text>L-methionyl-[protein] + [thioredoxin]-disulfide + H2O = L-methionyl-(R)-S-oxide-[protein] + [thioredoxin]-dithiol</text>
        <dbReference type="Rhea" id="RHEA:24164"/>
        <dbReference type="Rhea" id="RHEA-COMP:10698"/>
        <dbReference type="Rhea" id="RHEA-COMP:10700"/>
        <dbReference type="Rhea" id="RHEA-COMP:12313"/>
        <dbReference type="Rhea" id="RHEA-COMP:12314"/>
        <dbReference type="ChEBI" id="CHEBI:15377"/>
        <dbReference type="ChEBI" id="CHEBI:16044"/>
        <dbReference type="ChEBI" id="CHEBI:29950"/>
        <dbReference type="ChEBI" id="CHEBI:45764"/>
        <dbReference type="ChEBI" id="CHEBI:50058"/>
        <dbReference type="EC" id="1.8.4.12"/>
    </reaction>
</comment>
<evidence type="ECO:0000313" key="10">
    <source>
        <dbReference type="EMBL" id="CAA9261054.1"/>
    </source>
</evidence>
<evidence type="ECO:0000256" key="6">
    <source>
        <dbReference type="ARBA" id="ARBA00023002"/>
    </source>
</evidence>
<dbReference type="NCBIfam" id="TIGR00357">
    <property type="entry name" value="peptide-methionine (R)-S-oxide reductase MsrB"/>
    <property type="match status" value="1"/>
</dbReference>
<evidence type="ECO:0000256" key="8">
    <source>
        <dbReference type="SAM" id="SignalP"/>
    </source>
</evidence>
<feature type="signal peptide" evidence="8">
    <location>
        <begin position="1"/>
        <end position="23"/>
    </location>
</feature>
<dbReference type="PANTHER" id="PTHR10173:SF57">
    <property type="entry name" value="PEPTIDE-METHIONINE (R)-S-OXIDE REDUCTASE"/>
    <property type="match status" value="1"/>
</dbReference>
<dbReference type="PROSITE" id="PS51790">
    <property type="entry name" value="MSRB"/>
    <property type="match status" value="1"/>
</dbReference>
<evidence type="ECO:0000256" key="3">
    <source>
        <dbReference type="ARBA" id="ARBA00012499"/>
    </source>
</evidence>
<comment type="cofactor">
    <cofactor evidence="1">
        <name>Zn(2+)</name>
        <dbReference type="ChEBI" id="CHEBI:29105"/>
    </cofactor>
</comment>
<keyword evidence="5" id="KW-0862">Zinc</keyword>
<dbReference type="AlphaFoldDB" id="A0A6J4IWN3"/>
<accession>A0A6J4IWN3</accession>
<dbReference type="InterPro" id="IPR028427">
    <property type="entry name" value="Met_Sox_Rdtase_MsrB"/>
</dbReference>
<dbReference type="PROSITE" id="PS51257">
    <property type="entry name" value="PROKAR_LIPOPROTEIN"/>
    <property type="match status" value="1"/>
</dbReference>
<evidence type="ECO:0000256" key="7">
    <source>
        <dbReference type="ARBA" id="ARBA00048488"/>
    </source>
</evidence>
<organism evidence="10">
    <name type="scientific">uncultured Cytophagales bacterium</name>
    <dbReference type="NCBI Taxonomy" id="158755"/>
    <lineage>
        <taxon>Bacteria</taxon>
        <taxon>Pseudomonadati</taxon>
        <taxon>Bacteroidota</taxon>
        <taxon>Sphingobacteriia</taxon>
        <taxon>Sphingobacteriales</taxon>
        <taxon>environmental samples</taxon>
    </lineage>
</organism>
<reference evidence="10" key="1">
    <citation type="submission" date="2020-02" db="EMBL/GenBank/DDBJ databases">
        <authorList>
            <person name="Meier V. D."/>
        </authorList>
    </citation>
    <scope>NUCLEOTIDE SEQUENCE</scope>
    <source>
        <strain evidence="10">AVDCRST_MAG56</strain>
    </source>
</reference>
<keyword evidence="4" id="KW-0479">Metal-binding</keyword>
<sequence length="170" mass="18665">MSKYLLGMLWVLAVLAGACTTEATGNEAAVRYPSDTLGGKITRTEAQWKAQLSSKAYYVLREKGTEWPYTSKWLKNKTKGTYVCAGCGHPVFASETKFESGTGWPSFFAPLRKNSVETHEDRGFAMTRTEVVCAKCGGHLGHVFDDGPKPTGLRYCLNGVALDFKPAEKK</sequence>
<dbReference type="GO" id="GO:0005737">
    <property type="term" value="C:cytoplasm"/>
    <property type="evidence" value="ECO:0007669"/>
    <property type="project" value="TreeGrafter"/>
</dbReference>